<feature type="transmembrane region" description="Helical" evidence="8">
    <location>
        <begin position="104"/>
        <end position="127"/>
    </location>
</feature>
<evidence type="ECO:0000313" key="9">
    <source>
        <dbReference type="EMBL" id="AEJ44214.1"/>
    </source>
</evidence>
<evidence type="ECO:0000256" key="6">
    <source>
        <dbReference type="ARBA" id="ARBA00022989"/>
    </source>
</evidence>
<dbReference type="InterPro" id="IPR006042">
    <property type="entry name" value="Xan_ur_permease"/>
</dbReference>
<accession>F8IG61</accession>
<feature type="transmembrane region" description="Helical" evidence="8">
    <location>
        <begin position="189"/>
        <end position="210"/>
    </location>
</feature>
<dbReference type="STRING" id="1048834.TC41_2313"/>
<feature type="transmembrane region" description="Helical" evidence="8">
    <location>
        <begin position="139"/>
        <end position="159"/>
    </location>
</feature>
<sequence>MVILATDCSAHADSAPFITQEVIPLSAVLRKLPLSLQHVFAMFGATVLVPILTGLSPGATLVASGLGTLVFHAITRGKVPAYLGSSFAFIAPLTLYVTRHHAPGQAVTGLVSVSVVYFLFALIVRLVGFDRVRRAIPSVVVGPVVSIIGLSLATTAVTVDASTHWDVAIVTLAAAVACAIAGPRALRIIPILVGIVIGYLYALARGLVHLGQAAAQTKWIEFPTFHVPEWSLAAIASMAPIALVTMVEDLGHMFVLNEIIERDVTRDPGFGSILFGNGLATLISALLGGPAETTYAENLGVLAMTRNFSSRIIQGAAVIAILLGLVGKVSAVIQSIPPAVVGGVGILLYGMIAAMGIRHMIEAKVDLTKTKNLIVVAVIFIIGIGAPQNGIAMATVAGLLIYWLLPDRTAS</sequence>
<organism evidence="9 10">
    <name type="scientific">Alicyclobacillus acidocaldarius (strain Tc-4-1)</name>
    <name type="common">Bacillus acidocaldarius</name>
    <dbReference type="NCBI Taxonomy" id="1048834"/>
    <lineage>
        <taxon>Bacteria</taxon>
        <taxon>Bacillati</taxon>
        <taxon>Bacillota</taxon>
        <taxon>Bacilli</taxon>
        <taxon>Bacillales</taxon>
        <taxon>Alicyclobacillaceae</taxon>
        <taxon>Alicyclobacillus</taxon>
    </lineage>
</organism>
<evidence type="ECO:0000256" key="1">
    <source>
        <dbReference type="ARBA" id="ARBA00004651"/>
    </source>
</evidence>
<feature type="transmembrane region" description="Helical" evidence="8">
    <location>
        <begin position="308"/>
        <end position="327"/>
    </location>
</feature>
<keyword evidence="4" id="KW-1003">Cell membrane</keyword>
<dbReference type="GO" id="GO:0005886">
    <property type="term" value="C:plasma membrane"/>
    <property type="evidence" value="ECO:0007669"/>
    <property type="project" value="UniProtKB-SubCell"/>
</dbReference>
<dbReference type="eggNOG" id="COG2233">
    <property type="taxonomic scope" value="Bacteria"/>
</dbReference>
<evidence type="ECO:0000256" key="3">
    <source>
        <dbReference type="ARBA" id="ARBA00022448"/>
    </source>
</evidence>
<dbReference type="PANTHER" id="PTHR42810">
    <property type="entry name" value="PURINE PERMEASE C1399.01C-RELATED"/>
    <property type="match status" value="1"/>
</dbReference>
<reference evidence="10" key="2">
    <citation type="submission" date="2011-06" db="EMBL/GenBank/DDBJ databases">
        <title>The complete genome sequence of Alicyclobacillus acidocaldarius sp. Tc-4-1.</title>
        <authorList>
            <person name="Chen Y."/>
            <person name="He Y."/>
            <person name="Dong Z."/>
            <person name="Hu S."/>
        </authorList>
    </citation>
    <scope>NUCLEOTIDE SEQUENCE [LARGE SCALE GENOMIC DNA]</scope>
    <source>
        <strain evidence="10">Tc-4-1</strain>
    </source>
</reference>
<dbReference type="HOGENOM" id="CLU_017959_1_2_9"/>
<comment type="subcellular location">
    <subcellularLocation>
        <location evidence="1">Cell membrane</location>
        <topology evidence="1">Multi-pass membrane protein</topology>
    </subcellularLocation>
</comment>
<reference evidence="9 10" key="1">
    <citation type="journal article" date="2011" name="J. Bacteriol.">
        <title>Complete Genome Sequence of Alicyclobacillus acidocaldarius Strain Tc-4-1.</title>
        <authorList>
            <person name="Chen Y."/>
            <person name="He Y."/>
            <person name="Zhang B."/>
            <person name="Yang J."/>
            <person name="Li W."/>
            <person name="Dong Z."/>
            <person name="Hu S."/>
        </authorList>
    </citation>
    <scope>NUCLEOTIDE SEQUENCE [LARGE SCALE GENOMIC DNA]</scope>
    <source>
        <strain evidence="9 10">Tc-4-1</strain>
    </source>
</reference>
<dbReference type="PANTHER" id="PTHR42810:SF4">
    <property type="entry name" value="URIC ACID TRANSPORTER UACT"/>
    <property type="match status" value="1"/>
</dbReference>
<feature type="transmembrane region" description="Helical" evidence="8">
    <location>
        <begin position="79"/>
        <end position="98"/>
    </location>
</feature>
<proteinExistence type="inferred from homology"/>
<comment type="similarity">
    <text evidence="2">Belongs to the nucleobase:cation symporter-2 (NCS2) (TC 2.A.40) family.</text>
</comment>
<dbReference type="KEGG" id="aad:TC41_2313"/>
<feature type="transmembrane region" description="Helical" evidence="8">
    <location>
        <begin position="39"/>
        <end position="67"/>
    </location>
</feature>
<evidence type="ECO:0000256" key="4">
    <source>
        <dbReference type="ARBA" id="ARBA00022475"/>
    </source>
</evidence>
<feature type="transmembrane region" description="Helical" evidence="8">
    <location>
        <begin position="165"/>
        <end position="182"/>
    </location>
</feature>
<evidence type="ECO:0000256" key="8">
    <source>
        <dbReference type="SAM" id="Phobius"/>
    </source>
</evidence>
<evidence type="ECO:0000256" key="2">
    <source>
        <dbReference type="ARBA" id="ARBA00008821"/>
    </source>
</evidence>
<keyword evidence="7 8" id="KW-0472">Membrane</keyword>
<keyword evidence="6 8" id="KW-1133">Transmembrane helix</keyword>
<dbReference type="PROSITE" id="PS01116">
    <property type="entry name" value="XANTH_URACIL_PERMASE"/>
    <property type="match status" value="1"/>
</dbReference>
<dbReference type="PATRIC" id="fig|1048834.4.peg.2188"/>
<feature type="transmembrane region" description="Helical" evidence="8">
    <location>
        <begin position="268"/>
        <end position="288"/>
    </location>
</feature>
<evidence type="ECO:0000256" key="7">
    <source>
        <dbReference type="ARBA" id="ARBA00023136"/>
    </source>
</evidence>
<feature type="transmembrane region" description="Helical" evidence="8">
    <location>
        <begin position="230"/>
        <end position="247"/>
    </location>
</feature>
<feature type="transmembrane region" description="Helical" evidence="8">
    <location>
        <begin position="339"/>
        <end position="361"/>
    </location>
</feature>
<dbReference type="AlphaFoldDB" id="F8IG61"/>
<keyword evidence="5 8" id="KW-0812">Transmembrane</keyword>
<dbReference type="InterPro" id="IPR006043">
    <property type="entry name" value="NCS2"/>
</dbReference>
<keyword evidence="3" id="KW-0813">Transport</keyword>
<dbReference type="NCBIfam" id="TIGR00801">
    <property type="entry name" value="ncs2"/>
    <property type="match status" value="1"/>
</dbReference>
<name>F8IG61_ALIAT</name>
<gene>
    <name evidence="9" type="primary">pyrP</name>
    <name evidence="9" type="ordered locus">TC41_2313</name>
</gene>
<protein>
    <submittedName>
        <fullName evidence="9">Uracil-xanthine permease</fullName>
    </submittedName>
</protein>
<dbReference type="EMBL" id="CP002902">
    <property type="protein sequence ID" value="AEJ44214.1"/>
    <property type="molecule type" value="Genomic_DNA"/>
</dbReference>
<evidence type="ECO:0000313" key="10">
    <source>
        <dbReference type="Proteomes" id="UP000000292"/>
    </source>
</evidence>
<dbReference type="GO" id="GO:0042907">
    <property type="term" value="F:xanthine transmembrane transporter activity"/>
    <property type="evidence" value="ECO:0007669"/>
    <property type="project" value="TreeGrafter"/>
</dbReference>
<evidence type="ECO:0000256" key="5">
    <source>
        <dbReference type="ARBA" id="ARBA00022692"/>
    </source>
</evidence>
<dbReference type="Pfam" id="PF00860">
    <property type="entry name" value="Xan_ur_permease"/>
    <property type="match status" value="1"/>
</dbReference>
<dbReference type="Proteomes" id="UP000000292">
    <property type="component" value="Chromosome"/>
</dbReference>
<feature type="transmembrane region" description="Helical" evidence="8">
    <location>
        <begin position="373"/>
        <end position="405"/>
    </location>
</feature>